<proteinExistence type="inferred from homology"/>
<dbReference type="Pfam" id="PF01464">
    <property type="entry name" value="SLT"/>
    <property type="match status" value="1"/>
</dbReference>
<evidence type="ECO:0000256" key="3">
    <source>
        <dbReference type="SAM" id="SignalP"/>
    </source>
</evidence>
<comment type="caution">
    <text evidence="7">The sequence shown here is derived from an EMBL/GenBank/DDBJ whole genome shotgun (WGS) entry which is preliminary data.</text>
</comment>
<evidence type="ECO:0000313" key="8">
    <source>
        <dbReference type="Proteomes" id="UP000732858"/>
    </source>
</evidence>
<dbReference type="Gene3D" id="1.10.1240.20">
    <property type="entry name" value="Lytic transglycosylase, superhelical linker domain"/>
    <property type="match status" value="1"/>
</dbReference>
<evidence type="ECO:0000256" key="2">
    <source>
        <dbReference type="ARBA" id="ARBA00022729"/>
    </source>
</evidence>
<dbReference type="PANTHER" id="PTHR37423">
    <property type="entry name" value="SOLUBLE LYTIC MUREIN TRANSGLYCOSYLASE-RELATED"/>
    <property type="match status" value="1"/>
</dbReference>
<dbReference type="GeneID" id="65549318"/>
<dbReference type="InterPro" id="IPR008258">
    <property type="entry name" value="Transglycosylase_SLT_dom_1"/>
</dbReference>
<feature type="domain" description="Lytic transglycosylase superhelical linker" evidence="5">
    <location>
        <begin position="473"/>
        <end position="536"/>
    </location>
</feature>
<dbReference type="InterPro" id="IPR037061">
    <property type="entry name" value="Lytic_TGlycoase_superhlx_L_sf"/>
</dbReference>
<evidence type="ECO:0000313" key="6">
    <source>
        <dbReference type="EMBL" id="MBV6531782.1"/>
    </source>
</evidence>
<gene>
    <name evidence="6" type="ORF">HT657_06495</name>
    <name evidence="7" type="ORF">HT672_04835</name>
</gene>
<sequence length="708" mass="82761">MWQKTFLALWLTSAVTMAANVNQVSSPEKIAQDKQQWLAEQQTQQKQLRKQRENFLIVESLLQAAIKQGKVSAQTLALAEKLVDKNYPLQEEIDWLFFKAKMLSDEANEGQNRIDWTIQFSQKYPEIAKRNQLLQNIFEHYYQQQKFAELIAYAEHNPAQTLQNHCRVFSAQYQLLAEKIVPNPEAEQTTKSNSNSPELAQLLQKFDEFGVNSPEMEPNYWKNNDKLPSECNGIASFWRDQGFLTDEKIKSQAVGLFKQNAKKGLAYLSLNYSKQELSGWFNDVKNLFDNISYLPIFIQNQPLDHWNKAIVLDHFPKFIRTLSEQHEQPSFEMYQKWAEKYQLTIDELKEWKVSFISRLFDHNDPIFQLWRDEQLQELKVDSLTERRLRLAILQKAELKPWLSLLSDDAKNKQEWRYWQAKTEPTQEQKRLLEKLAQERGFYPMLAANQLNQPYELTLPTHPSLTETQYATFKAPLERIAELRELERFGSAKLAWVELQKAVSFDEKLALTQYATQQEWFDLAVEGTIQAKAWDYINLRLPNAYADWFEINLANKKIPQSFAMAISRQESAWNFQARSHANAMGLMQLLPATAKATANNANLPYGNERELLEPFQNIMLGTAHLAELNEKYPNNRILIAAAYNAGVSRVERWLQRADGKLAMDEFIATIPFLETRGYVQNVLAYDFYYQTLYGKGEKKMFNQEEQRIY</sequence>
<dbReference type="InterPro" id="IPR023346">
    <property type="entry name" value="Lysozyme-like_dom_sf"/>
</dbReference>
<dbReference type="EMBL" id="JABUMC010000008">
    <property type="protein sequence ID" value="MBV6546613.1"/>
    <property type="molecule type" value="Genomic_DNA"/>
</dbReference>
<dbReference type="GO" id="GO:0042597">
    <property type="term" value="C:periplasmic space"/>
    <property type="evidence" value="ECO:0007669"/>
    <property type="project" value="InterPro"/>
</dbReference>
<dbReference type="SUPFAM" id="SSF48435">
    <property type="entry name" value="Bacterial muramidases"/>
    <property type="match status" value="1"/>
</dbReference>
<feature type="domain" description="Transglycosylase SLT" evidence="4">
    <location>
        <begin position="551"/>
        <end position="659"/>
    </location>
</feature>
<dbReference type="AlphaFoldDB" id="A0A949WML4"/>
<name>A0A949WML4_9PAST</name>
<dbReference type="RefSeq" id="WP_157403430.1">
    <property type="nucleotide sequence ID" value="NZ_JABULY010000003.1"/>
</dbReference>
<dbReference type="InterPro" id="IPR012289">
    <property type="entry name" value="Lytic_TGlycosylase_superhlx_L"/>
</dbReference>
<evidence type="ECO:0000259" key="4">
    <source>
        <dbReference type="Pfam" id="PF01464"/>
    </source>
</evidence>
<dbReference type="EMBL" id="JABULY010000003">
    <property type="protein sequence ID" value="MBV6531782.1"/>
    <property type="molecule type" value="Genomic_DNA"/>
</dbReference>
<accession>A0A949WML4</accession>
<evidence type="ECO:0000259" key="5">
    <source>
        <dbReference type="Pfam" id="PF14718"/>
    </source>
</evidence>
<evidence type="ECO:0000256" key="1">
    <source>
        <dbReference type="ARBA" id="ARBA00007734"/>
    </source>
</evidence>
<dbReference type="Pfam" id="PF14718">
    <property type="entry name" value="SLT_L"/>
    <property type="match status" value="1"/>
</dbReference>
<feature type="chain" id="PRO_5037830656" evidence="3">
    <location>
        <begin position="19"/>
        <end position="708"/>
    </location>
</feature>
<dbReference type="Proteomes" id="UP001196379">
    <property type="component" value="Unassembled WGS sequence"/>
</dbReference>
<dbReference type="GO" id="GO:0004553">
    <property type="term" value="F:hydrolase activity, hydrolyzing O-glycosyl compounds"/>
    <property type="evidence" value="ECO:0007669"/>
    <property type="project" value="InterPro"/>
</dbReference>
<dbReference type="Gene3D" id="1.25.20.10">
    <property type="entry name" value="Bacterial muramidases"/>
    <property type="match status" value="1"/>
</dbReference>
<dbReference type="CDD" id="cd13401">
    <property type="entry name" value="Slt70-like"/>
    <property type="match status" value="1"/>
</dbReference>
<dbReference type="PANTHER" id="PTHR37423:SF5">
    <property type="entry name" value="SOLUBLE LYTIC MUREIN TRANSGLYCOSYLASE"/>
    <property type="match status" value="1"/>
</dbReference>
<dbReference type="OrthoDB" id="92254at2"/>
<dbReference type="Proteomes" id="UP000732858">
    <property type="component" value="Unassembled WGS sequence"/>
</dbReference>
<keyword evidence="9" id="KW-1185">Reference proteome</keyword>
<protein>
    <submittedName>
        <fullName evidence="7">Transglycosylase SLT domain-containing protein</fullName>
    </submittedName>
</protein>
<evidence type="ECO:0000313" key="7">
    <source>
        <dbReference type="EMBL" id="MBV6546613.1"/>
    </source>
</evidence>
<dbReference type="SUPFAM" id="SSF53955">
    <property type="entry name" value="Lysozyme-like"/>
    <property type="match status" value="1"/>
</dbReference>
<evidence type="ECO:0000313" key="9">
    <source>
        <dbReference type="Proteomes" id="UP001196379"/>
    </source>
</evidence>
<dbReference type="InterPro" id="IPR008939">
    <property type="entry name" value="Lytic_TGlycosylase_superhlx_U"/>
</dbReference>
<reference evidence="7 9" key="1">
    <citation type="journal article" date="2021" name="Mol. Ecol.">
        <title>Polar bear-adapted Ursidibacter maritimus are remarkably conserved after generations in captivity.</title>
        <authorList>
            <person name="Espinosa-Gongora C."/>
            <person name="Hansen M.J."/>
            <person name="Bertelsen M.F."/>
            <person name="Bojesen A.M."/>
        </authorList>
    </citation>
    <scope>NUCLEOTIDE SEQUENCE</scope>
    <source>
        <strain evidence="7">Pb43105x</strain>
        <strain evidence="6 9">Pb43106</strain>
    </source>
</reference>
<feature type="signal peptide" evidence="3">
    <location>
        <begin position="1"/>
        <end position="18"/>
    </location>
</feature>
<comment type="similarity">
    <text evidence="1">Belongs to the transglycosylase Slt family.</text>
</comment>
<organism evidence="7 8">
    <name type="scientific">Ursidibacter maritimus</name>
    <dbReference type="NCBI Taxonomy" id="1331689"/>
    <lineage>
        <taxon>Bacteria</taxon>
        <taxon>Pseudomonadati</taxon>
        <taxon>Pseudomonadota</taxon>
        <taxon>Gammaproteobacteria</taxon>
        <taxon>Pasteurellales</taxon>
        <taxon>Pasteurellaceae</taxon>
        <taxon>Ursidibacter</taxon>
    </lineage>
</organism>
<dbReference type="Gene3D" id="1.10.530.10">
    <property type="match status" value="1"/>
</dbReference>
<keyword evidence="2 3" id="KW-0732">Signal</keyword>